<proteinExistence type="predicted"/>
<protein>
    <submittedName>
        <fullName evidence="2">Uncharacterized protein</fullName>
    </submittedName>
</protein>
<gene>
    <name evidence="2" type="ORF">GCM10022403_038930</name>
</gene>
<keyword evidence="3" id="KW-1185">Reference proteome</keyword>
<reference evidence="3" key="1">
    <citation type="journal article" date="2019" name="Int. J. Syst. Evol. Microbiol.">
        <title>The Global Catalogue of Microorganisms (GCM) 10K type strain sequencing project: providing services to taxonomists for standard genome sequencing and annotation.</title>
        <authorList>
            <consortium name="The Broad Institute Genomics Platform"/>
            <consortium name="The Broad Institute Genome Sequencing Center for Infectious Disease"/>
            <person name="Wu L."/>
            <person name="Ma J."/>
        </authorList>
    </citation>
    <scope>NUCLEOTIDE SEQUENCE [LARGE SCALE GENOMIC DNA]</scope>
    <source>
        <strain evidence="3">JCM 17138</strain>
    </source>
</reference>
<evidence type="ECO:0000313" key="2">
    <source>
        <dbReference type="EMBL" id="GAA3800875.1"/>
    </source>
</evidence>
<dbReference type="EMBL" id="BAABDE010000017">
    <property type="protein sequence ID" value="GAA3800875.1"/>
    <property type="molecule type" value="Genomic_DNA"/>
</dbReference>
<keyword evidence="1" id="KW-0812">Transmembrane</keyword>
<evidence type="ECO:0000313" key="3">
    <source>
        <dbReference type="Proteomes" id="UP001501009"/>
    </source>
</evidence>
<keyword evidence="1" id="KW-1133">Transmembrane helix</keyword>
<name>A0ABP7HP55_9ACTN</name>
<dbReference type="Proteomes" id="UP001501009">
    <property type="component" value="Unassembled WGS sequence"/>
</dbReference>
<feature type="transmembrane region" description="Helical" evidence="1">
    <location>
        <begin position="12"/>
        <end position="32"/>
    </location>
</feature>
<organism evidence="2 3">
    <name type="scientific">Streptomyces coacervatus</name>
    <dbReference type="NCBI Taxonomy" id="647381"/>
    <lineage>
        <taxon>Bacteria</taxon>
        <taxon>Bacillati</taxon>
        <taxon>Actinomycetota</taxon>
        <taxon>Actinomycetes</taxon>
        <taxon>Kitasatosporales</taxon>
        <taxon>Streptomycetaceae</taxon>
        <taxon>Streptomyces</taxon>
    </lineage>
</organism>
<accession>A0ABP7HP55</accession>
<feature type="transmembrane region" description="Helical" evidence="1">
    <location>
        <begin position="221"/>
        <end position="243"/>
    </location>
</feature>
<comment type="caution">
    <text evidence="2">The sequence shown here is derived from an EMBL/GenBank/DDBJ whole genome shotgun (WGS) entry which is preliminary data.</text>
</comment>
<feature type="transmembrane region" description="Helical" evidence="1">
    <location>
        <begin position="178"/>
        <end position="201"/>
    </location>
</feature>
<keyword evidence="1" id="KW-0472">Membrane</keyword>
<sequence>MQLGTKFYDLPLWGFVGVVLAGLSIWVAYKFAVKTRLFYGMPLAAPLLNASPDVRGRVVVTFNDAELEQAHHVEVHLVTRGTRDVASTDFDQGRPLTLDVGARIITLLTPPRVTPASAEVPNVNFDGTTLLIEKCLIKSRERIALSLLVDGESPRLTCPTSHLINVRMKKFTGTEPPIGPWPGLTTGLGLAALGLNVVGIVMHQVKPSLDQEDWFHDFRLFAAWLIILWLTSALTHFVLRLIAGRRQ</sequence>
<evidence type="ECO:0000256" key="1">
    <source>
        <dbReference type="SAM" id="Phobius"/>
    </source>
</evidence>
<dbReference type="RefSeq" id="WP_275777981.1">
    <property type="nucleotide sequence ID" value="NZ_JARHTP010000017.1"/>
</dbReference>